<evidence type="ECO:0000256" key="2">
    <source>
        <dbReference type="SAM" id="SignalP"/>
    </source>
</evidence>
<dbReference type="Proteomes" id="UP000319212">
    <property type="component" value="Unassembled WGS sequence"/>
</dbReference>
<comment type="caution">
    <text evidence="3">The sequence shown here is derived from an EMBL/GenBank/DDBJ whole genome shotgun (WGS) entry which is preliminary data.</text>
</comment>
<accession>A0A502E2M5</accession>
<dbReference type="RefSeq" id="WP_140839030.1">
    <property type="nucleotide sequence ID" value="NZ_RCZI01000001.1"/>
</dbReference>
<sequence length="285" mass="30782">MKNIFGRLLLAFSSLFAASTSSHAFMVTMDMMALPAAGQVSNAVQSAGATNVATANKNSAQQVAAANANTLNTIKEAATNAKNIMEQALFFAKYPSDWIDLSKKYATAGTGWTSGQSTKDATRDALIEYDKYRTTDAAGRGTVKSLAAVYAQELEKYRNANSPYVQVLSSKTDTATAYANLLAGFENQMEQRRQRMSILSDMLNASTLQREVTAIGTLIAMEQEIGANQRMAFEMSRDMIRENAASTAQAPVIQRMAEFTDTRSAAPSASSGKSPLSLQRISFKN</sequence>
<organism evidence="3 4">
    <name type="scientific">Variovorax guangxiensis</name>
    <dbReference type="NCBI Taxonomy" id="1775474"/>
    <lineage>
        <taxon>Bacteria</taxon>
        <taxon>Pseudomonadati</taxon>
        <taxon>Pseudomonadota</taxon>
        <taxon>Betaproteobacteria</taxon>
        <taxon>Burkholderiales</taxon>
        <taxon>Comamonadaceae</taxon>
        <taxon>Variovorax</taxon>
    </lineage>
</organism>
<protein>
    <submittedName>
        <fullName evidence="3">Uncharacterized protein</fullName>
    </submittedName>
</protein>
<gene>
    <name evidence="3" type="ORF">EAH82_04655</name>
</gene>
<feature type="chain" id="PRO_5021446850" evidence="2">
    <location>
        <begin position="25"/>
        <end position="285"/>
    </location>
</feature>
<reference evidence="3 4" key="1">
    <citation type="journal article" date="2019" name="Environ. Microbiol.">
        <title>Species interactions and distinct microbial communities in high Arctic permafrost affected cryosols are associated with the CH4 and CO2 gas fluxes.</title>
        <authorList>
            <person name="Altshuler I."/>
            <person name="Hamel J."/>
            <person name="Turney S."/>
            <person name="Magnuson E."/>
            <person name="Levesque R."/>
            <person name="Greer C."/>
            <person name="Whyte L.G."/>
        </authorList>
    </citation>
    <scope>NUCLEOTIDE SEQUENCE [LARGE SCALE GENOMIC DNA]</scope>
    <source>
        <strain evidence="3 4">S06.C</strain>
    </source>
</reference>
<feature type="region of interest" description="Disordered" evidence="1">
    <location>
        <begin position="261"/>
        <end position="285"/>
    </location>
</feature>
<keyword evidence="2" id="KW-0732">Signal</keyword>
<proteinExistence type="predicted"/>
<feature type="signal peptide" evidence="2">
    <location>
        <begin position="1"/>
        <end position="24"/>
    </location>
</feature>
<feature type="compositionally biased region" description="Low complexity" evidence="1">
    <location>
        <begin position="264"/>
        <end position="278"/>
    </location>
</feature>
<evidence type="ECO:0000313" key="4">
    <source>
        <dbReference type="Proteomes" id="UP000319212"/>
    </source>
</evidence>
<evidence type="ECO:0000256" key="1">
    <source>
        <dbReference type="SAM" id="MobiDB-lite"/>
    </source>
</evidence>
<evidence type="ECO:0000313" key="3">
    <source>
        <dbReference type="EMBL" id="TPG30761.1"/>
    </source>
</evidence>
<name>A0A502E2M5_9BURK</name>
<dbReference type="AlphaFoldDB" id="A0A502E2M5"/>
<dbReference type="EMBL" id="RCZI01000001">
    <property type="protein sequence ID" value="TPG30761.1"/>
    <property type="molecule type" value="Genomic_DNA"/>
</dbReference>